<dbReference type="Gene3D" id="1.20.120.790">
    <property type="entry name" value="Heat shock protein 90, C-terminal domain"/>
    <property type="match status" value="1"/>
</dbReference>
<dbReference type="RefSeq" id="WP_114641582.1">
    <property type="nucleotide sequence ID" value="NZ_JAACIO010000005.1"/>
</dbReference>
<accession>A0ABX9KIW0</accession>
<dbReference type="SUPFAM" id="SSF55874">
    <property type="entry name" value="ATPase domain of HSP90 chaperone/DNA topoisomerase II/histidine kinase"/>
    <property type="match status" value="1"/>
</dbReference>
<dbReference type="PROSITE" id="PS00298">
    <property type="entry name" value="HSP90"/>
    <property type="match status" value="1"/>
</dbReference>
<comment type="caution">
    <text evidence="5">Lacks conserved residue(s) required for the propagation of feature annotation.</text>
</comment>
<dbReference type="EMBL" id="QUAJ01000005">
    <property type="protein sequence ID" value="REI42204.1"/>
    <property type="molecule type" value="Genomic_DNA"/>
</dbReference>
<keyword evidence="5" id="KW-0346">Stress response</keyword>
<dbReference type="InterPro" id="IPR037196">
    <property type="entry name" value="HSP90_C"/>
</dbReference>
<evidence type="ECO:0000256" key="2">
    <source>
        <dbReference type="ARBA" id="ARBA00022741"/>
    </source>
</evidence>
<dbReference type="InterPro" id="IPR001404">
    <property type="entry name" value="Hsp90_fam"/>
</dbReference>
<dbReference type="Proteomes" id="UP000263486">
    <property type="component" value="Unassembled WGS sequence"/>
</dbReference>
<gene>
    <name evidence="5" type="primary">htpG</name>
    <name evidence="7" type="ORF">DYH56_04050</name>
</gene>
<evidence type="ECO:0000313" key="8">
    <source>
        <dbReference type="Proteomes" id="UP000263486"/>
    </source>
</evidence>
<keyword evidence="3 5" id="KW-0067">ATP-binding</keyword>
<reference evidence="7 8" key="1">
    <citation type="submission" date="2018-08" db="EMBL/GenBank/DDBJ databases">
        <title>Draft genome sequence of Psychrilyobacter sp. strain SD5 isolated from Black Sea water.</title>
        <authorList>
            <person name="Yadav S."/>
            <person name="Villanueva L."/>
            <person name="Damste J.S.S."/>
        </authorList>
    </citation>
    <scope>NUCLEOTIDE SEQUENCE [LARGE SCALE GENOMIC DNA]</scope>
    <source>
        <strain evidence="7 8">SD5</strain>
    </source>
</reference>
<evidence type="ECO:0000256" key="4">
    <source>
        <dbReference type="ARBA" id="ARBA00023186"/>
    </source>
</evidence>
<keyword evidence="6" id="KW-0175">Coiled coil</keyword>
<keyword evidence="8" id="KW-1185">Reference proteome</keyword>
<dbReference type="SUPFAM" id="SSF110942">
    <property type="entry name" value="HSP90 C-terminal domain"/>
    <property type="match status" value="1"/>
</dbReference>
<dbReference type="HAMAP" id="MF_00505">
    <property type="entry name" value="HSP90"/>
    <property type="match status" value="1"/>
</dbReference>
<dbReference type="InterPro" id="IPR020575">
    <property type="entry name" value="Hsp90_N"/>
</dbReference>
<dbReference type="CDD" id="cd16927">
    <property type="entry name" value="HATPase_Hsp90-like"/>
    <property type="match status" value="1"/>
</dbReference>
<comment type="subcellular location">
    <subcellularLocation>
        <location evidence="5">Cytoplasm</location>
    </subcellularLocation>
</comment>
<evidence type="ECO:0000256" key="5">
    <source>
        <dbReference type="HAMAP-Rule" id="MF_00505"/>
    </source>
</evidence>
<keyword evidence="4 5" id="KW-0143">Chaperone</keyword>
<dbReference type="Pfam" id="PF00183">
    <property type="entry name" value="HSP90"/>
    <property type="match status" value="1"/>
</dbReference>
<dbReference type="PIRSF" id="PIRSF002583">
    <property type="entry name" value="Hsp90"/>
    <property type="match status" value="1"/>
</dbReference>
<evidence type="ECO:0000256" key="1">
    <source>
        <dbReference type="ARBA" id="ARBA00008239"/>
    </source>
</evidence>
<name>A0ABX9KIW0_9FUSO</name>
<feature type="region of interest" description="C" evidence="5">
    <location>
        <begin position="560"/>
        <end position="641"/>
    </location>
</feature>
<dbReference type="Pfam" id="PF13589">
    <property type="entry name" value="HATPase_c_3"/>
    <property type="match status" value="1"/>
</dbReference>
<dbReference type="PANTHER" id="PTHR11528">
    <property type="entry name" value="HEAT SHOCK PROTEIN 90 FAMILY MEMBER"/>
    <property type="match status" value="1"/>
</dbReference>
<sequence length="641" mass="74128">MHKETLNFQTETKELLNLMIHSIYTHKEIFLRELISNASDALDKLKFKALTDQNILKNDNEFKIEIFINKEKNTITIKDNGIGMTHEEVVSNIGTIAKSGSREFTQALKEAKNNNNDLSVIGQFGVGFYSSFMVADKITLKTKSPDSDTGVKWVSTGEGSFTIEDTKQSHRGTEIILHLREEENKEDSNAEYLEEYKIKELIQKYSDYVRYPILLEVTKTIEDEETKEKVETVELEKINSQTPLWKKSKTKITEEEYNEFYQGKFHDWTDPLKTIHFKVEGNLDYAALLYIPSKTPMDFYSKEFEKGLQLYSKNVFIMEKCKELIPDHFRFIKGLVDSPDLSLNISREILQQNRQLAIIAKNLEKKIQKELEKMLESDRDEYIKFWNEFGINIKGGIYEEFGRYKDTLKNLLIFNTTKDDNMTTLMEYKDRMPEDQKHIYYVSGDNIKSLEKMPQLEGIKAKGWEVLYFTDKIDEFAIKSLGSFENLTFKSIHEANEELSSEDDKKMLDEVEKDNSDLFTKIKEALGDKVSKVRPTTRLKSSAVCLVSGTDGISFEMEKVMAEIPGDNPMGALKAERILEINSNHELFKALIKVNETHPENLSKYAEVLYSQALLIEGFQLEDPIEFANNMTELLIKASKN</sequence>
<evidence type="ECO:0000256" key="3">
    <source>
        <dbReference type="ARBA" id="ARBA00022840"/>
    </source>
</evidence>
<dbReference type="PRINTS" id="PR00775">
    <property type="entry name" value="HEATSHOCK90"/>
</dbReference>
<dbReference type="InterPro" id="IPR020568">
    <property type="entry name" value="Ribosomal_Su5_D2-typ_SF"/>
</dbReference>
<keyword evidence="2 5" id="KW-0547">Nucleotide-binding</keyword>
<comment type="subunit">
    <text evidence="5">Homodimer.</text>
</comment>
<keyword evidence="5" id="KW-0963">Cytoplasm</keyword>
<evidence type="ECO:0000256" key="6">
    <source>
        <dbReference type="SAM" id="Coils"/>
    </source>
</evidence>
<dbReference type="Gene3D" id="3.40.50.11260">
    <property type="match status" value="1"/>
</dbReference>
<organism evidence="7 8">
    <name type="scientific">Psychrilyobacter piezotolerans</name>
    <dbReference type="NCBI Taxonomy" id="2293438"/>
    <lineage>
        <taxon>Bacteria</taxon>
        <taxon>Fusobacteriati</taxon>
        <taxon>Fusobacteriota</taxon>
        <taxon>Fusobacteriia</taxon>
        <taxon>Fusobacteriales</taxon>
        <taxon>Fusobacteriaceae</taxon>
        <taxon>Psychrilyobacter</taxon>
    </lineage>
</organism>
<comment type="function">
    <text evidence="5">Molecular chaperone. Has ATPase activity.</text>
</comment>
<evidence type="ECO:0000313" key="7">
    <source>
        <dbReference type="EMBL" id="REI42204.1"/>
    </source>
</evidence>
<dbReference type="SUPFAM" id="SSF54211">
    <property type="entry name" value="Ribosomal protein S5 domain 2-like"/>
    <property type="match status" value="1"/>
</dbReference>
<dbReference type="Gene3D" id="3.30.565.10">
    <property type="entry name" value="Histidine kinase-like ATPase, C-terminal domain"/>
    <property type="match status" value="1"/>
</dbReference>
<comment type="similarity">
    <text evidence="1 5">Belongs to the heat shock protein 90 family.</text>
</comment>
<feature type="region of interest" description="A; substrate-binding" evidence="5">
    <location>
        <begin position="1"/>
        <end position="347"/>
    </location>
</feature>
<comment type="caution">
    <text evidence="7">The sequence shown here is derived from an EMBL/GenBank/DDBJ whole genome shotgun (WGS) entry which is preliminary data.</text>
</comment>
<protein>
    <recommendedName>
        <fullName evidence="5">Chaperone protein HtpG</fullName>
    </recommendedName>
    <alternativeName>
        <fullName evidence="5">Heat shock protein HtpG</fullName>
    </alternativeName>
    <alternativeName>
        <fullName evidence="5">High temperature protein G</fullName>
    </alternativeName>
</protein>
<dbReference type="NCBIfam" id="NF003555">
    <property type="entry name" value="PRK05218.1"/>
    <property type="match status" value="1"/>
</dbReference>
<feature type="coiled-coil region" evidence="6">
    <location>
        <begin position="353"/>
        <end position="380"/>
    </location>
</feature>
<dbReference type="Gene3D" id="3.30.230.80">
    <property type="match status" value="1"/>
</dbReference>
<dbReference type="InterPro" id="IPR019805">
    <property type="entry name" value="Heat_shock_protein_90_CS"/>
</dbReference>
<dbReference type="InterPro" id="IPR036890">
    <property type="entry name" value="HATPase_C_sf"/>
</dbReference>
<proteinExistence type="inferred from homology"/>